<dbReference type="EMBL" id="MU007040">
    <property type="protein sequence ID" value="KAF2430299.1"/>
    <property type="molecule type" value="Genomic_DNA"/>
</dbReference>
<comment type="similarity">
    <text evidence="1 4">Belongs to the GST superfamily. Kappa family.</text>
</comment>
<dbReference type="GO" id="GO:0005777">
    <property type="term" value="C:peroxisome"/>
    <property type="evidence" value="ECO:0007669"/>
    <property type="project" value="TreeGrafter"/>
</dbReference>
<dbReference type="InterPro" id="IPR001853">
    <property type="entry name" value="DSBA-like_thioredoxin_dom"/>
</dbReference>
<evidence type="ECO:0000256" key="1">
    <source>
        <dbReference type="ARBA" id="ARBA00006494"/>
    </source>
</evidence>
<accession>A0A9P4NQP5</accession>
<dbReference type="Gene3D" id="3.40.30.10">
    <property type="entry name" value="Glutaredoxin"/>
    <property type="match status" value="1"/>
</dbReference>
<comment type="catalytic activity">
    <reaction evidence="3 4">
        <text>RX + glutathione = an S-substituted glutathione + a halide anion + H(+)</text>
        <dbReference type="Rhea" id="RHEA:16437"/>
        <dbReference type="ChEBI" id="CHEBI:15378"/>
        <dbReference type="ChEBI" id="CHEBI:16042"/>
        <dbReference type="ChEBI" id="CHEBI:17792"/>
        <dbReference type="ChEBI" id="CHEBI:57925"/>
        <dbReference type="ChEBI" id="CHEBI:90779"/>
        <dbReference type="EC" id="2.5.1.18"/>
    </reaction>
</comment>
<evidence type="ECO:0000256" key="3">
    <source>
        <dbReference type="ARBA" id="ARBA00047960"/>
    </source>
</evidence>
<dbReference type="Proteomes" id="UP000800235">
    <property type="component" value="Unassembled WGS sequence"/>
</dbReference>
<dbReference type="GO" id="GO:0004364">
    <property type="term" value="F:glutathione transferase activity"/>
    <property type="evidence" value="ECO:0007669"/>
    <property type="project" value="UniProtKB-UniRule"/>
</dbReference>
<evidence type="ECO:0000259" key="6">
    <source>
        <dbReference type="Pfam" id="PF01323"/>
    </source>
</evidence>
<dbReference type="InterPro" id="IPR051924">
    <property type="entry name" value="GST_Kappa/NadH"/>
</dbReference>
<dbReference type="Pfam" id="PF01323">
    <property type="entry name" value="DSBA"/>
    <property type="match status" value="1"/>
</dbReference>
<dbReference type="PIRSF" id="PIRSF006386">
    <property type="entry name" value="HCCAis_GSTk"/>
    <property type="match status" value="1"/>
</dbReference>
<dbReference type="PANTHER" id="PTHR42943">
    <property type="entry name" value="GLUTATHIONE S-TRANSFERASE KAPPA"/>
    <property type="match status" value="1"/>
</dbReference>
<dbReference type="EC" id="2.5.1.18" evidence="4"/>
<dbReference type="AlphaFoldDB" id="A0A9P4NQP5"/>
<dbReference type="GO" id="GO:0004602">
    <property type="term" value="F:glutathione peroxidase activity"/>
    <property type="evidence" value="ECO:0007669"/>
    <property type="project" value="TreeGrafter"/>
</dbReference>
<name>A0A9P4NQP5_9PEZI</name>
<dbReference type="FunFam" id="3.40.30.10:FF:000096">
    <property type="entry name" value="Glutathione S-transferase kappa"/>
    <property type="match status" value="1"/>
</dbReference>
<feature type="domain" description="DSBA-like thioredoxin" evidence="6">
    <location>
        <begin position="5"/>
        <end position="204"/>
    </location>
</feature>
<dbReference type="GO" id="GO:0005739">
    <property type="term" value="C:mitochondrion"/>
    <property type="evidence" value="ECO:0007669"/>
    <property type="project" value="TreeGrafter"/>
</dbReference>
<evidence type="ECO:0000313" key="8">
    <source>
        <dbReference type="Proteomes" id="UP000800235"/>
    </source>
</evidence>
<comment type="caution">
    <text evidence="7">The sequence shown here is derived from an EMBL/GenBank/DDBJ whole genome shotgun (WGS) entry which is preliminary data.</text>
</comment>
<organism evidence="7 8">
    <name type="scientific">Tothia fuscella</name>
    <dbReference type="NCBI Taxonomy" id="1048955"/>
    <lineage>
        <taxon>Eukaryota</taxon>
        <taxon>Fungi</taxon>
        <taxon>Dikarya</taxon>
        <taxon>Ascomycota</taxon>
        <taxon>Pezizomycotina</taxon>
        <taxon>Dothideomycetes</taxon>
        <taxon>Pleosporomycetidae</taxon>
        <taxon>Venturiales</taxon>
        <taxon>Cylindrosympodiaceae</taxon>
        <taxon>Tothia</taxon>
    </lineage>
</organism>
<sequence>MGGKIEAYLDCVSPYSYFALLFLLRNSDILKSHGVEIDFIPVFLGGIMVGSENTPPWKNQNKAKYSTYDSKRAQKYFGVNFETPPFFPILSLLPQRAITFIKSSYPQSKFEDTFCDLWKAMWENHDDLSKPKKMIDLLSKRFEPDDVKKIMEGANKPEIKQELNEKTKQALDSGAFGCPWFEVTNTNGKKEPFFGSDRFHFMFDFLGLPWQDIAIKEKPNL</sequence>
<keyword evidence="2 4" id="KW-0808">Transferase</keyword>
<dbReference type="GO" id="GO:0006749">
    <property type="term" value="P:glutathione metabolic process"/>
    <property type="evidence" value="ECO:0007669"/>
    <property type="project" value="TreeGrafter"/>
</dbReference>
<dbReference type="InterPro" id="IPR014440">
    <property type="entry name" value="HCCAis_GSTk"/>
</dbReference>
<evidence type="ECO:0000256" key="4">
    <source>
        <dbReference type="PIRNR" id="PIRNR006386"/>
    </source>
</evidence>
<dbReference type="SUPFAM" id="SSF52833">
    <property type="entry name" value="Thioredoxin-like"/>
    <property type="match status" value="1"/>
</dbReference>
<reference evidence="7" key="1">
    <citation type="journal article" date="2020" name="Stud. Mycol.">
        <title>101 Dothideomycetes genomes: a test case for predicting lifestyles and emergence of pathogens.</title>
        <authorList>
            <person name="Haridas S."/>
            <person name="Albert R."/>
            <person name="Binder M."/>
            <person name="Bloem J."/>
            <person name="Labutti K."/>
            <person name="Salamov A."/>
            <person name="Andreopoulos B."/>
            <person name="Baker S."/>
            <person name="Barry K."/>
            <person name="Bills G."/>
            <person name="Bluhm B."/>
            <person name="Cannon C."/>
            <person name="Castanera R."/>
            <person name="Culley D."/>
            <person name="Daum C."/>
            <person name="Ezra D."/>
            <person name="Gonzalez J."/>
            <person name="Henrissat B."/>
            <person name="Kuo A."/>
            <person name="Liang C."/>
            <person name="Lipzen A."/>
            <person name="Lutzoni F."/>
            <person name="Magnuson J."/>
            <person name="Mondo S."/>
            <person name="Nolan M."/>
            <person name="Ohm R."/>
            <person name="Pangilinan J."/>
            <person name="Park H.-J."/>
            <person name="Ramirez L."/>
            <person name="Alfaro M."/>
            <person name="Sun H."/>
            <person name="Tritt A."/>
            <person name="Yoshinaga Y."/>
            <person name="Zwiers L.-H."/>
            <person name="Turgeon B."/>
            <person name="Goodwin S."/>
            <person name="Spatafora J."/>
            <person name="Crous P."/>
            <person name="Grigoriev I."/>
        </authorList>
    </citation>
    <scope>NUCLEOTIDE SEQUENCE</scope>
    <source>
        <strain evidence="7">CBS 130266</strain>
    </source>
</reference>
<evidence type="ECO:0000313" key="7">
    <source>
        <dbReference type="EMBL" id="KAF2430299.1"/>
    </source>
</evidence>
<gene>
    <name evidence="7" type="ORF">EJ08DRAFT_248652</name>
</gene>
<feature type="active site" description="Nucleophile" evidence="5">
    <location>
        <position position="13"/>
    </location>
</feature>
<protein>
    <recommendedName>
        <fullName evidence="4">Glutathione S-transferase kappa</fullName>
        <ecNumber evidence="4">2.5.1.18</ecNumber>
    </recommendedName>
</protein>
<keyword evidence="8" id="KW-1185">Reference proteome</keyword>
<proteinExistence type="inferred from homology"/>
<evidence type="ECO:0000256" key="2">
    <source>
        <dbReference type="ARBA" id="ARBA00022679"/>
    </source>
</evidence>
<dbReference type="PANTHER" id="PTHR42943:SF13">
    <property type="entry name" value="GLUTATHIONE S-TRANSFERASE KAPPA-RELATED"/>
    <property type="match status" value="1"/>
</dbReference>
<dbReference type="OrthoDB" id="4664297at2759"/>
<evidence type="ECO:0000256" key="5">
    <source>
        <dbReference type="PIRSR" id="PIRSR006386-1"/>
    </source>
</evidence>
<dbReference type="InterPro" id="IPR036249">
    <property type="entry name" value="Thioredoxin-like_sf"/>
</dbReference>